<comment type="caution">
    <text evidence="1">The sequence shown here is derived from an EMBL/GenBank/DDBJ whole genome shotgun (WGS) entry which is preliminary data.</text>
</comment>
<accession>A0A162Q1Y7</accession>
<dbReference type="Proteomes" id="UP000076967">
    <property type="component" value="Unassembled WGS sequence"/>
</dbReference>
<protein>
    <submittedName>
        <fullName evidence="1">Uncharacterized protein</fullName>
    </submittedName>
</protein>
<sequence length="164" mass="19245">MDTLVIEPGIGIGDIKLGMSKYEFEECIEAYTVKYQKKAHDPDYFNYVFRVEYDTLGKIIFIEIPSGMITTEFNCVFSGINVFNIKAEELVETIDRIAEYDRDHPELGYTYFFPEIGLSLWRSSVFKDGDKEEEWFKELCVENQEDELRFLYFESVSITAETRV</sequence>
<dbReference type="RefSeq" id="WP_068534851.1">
    <property type="nucleotide sequence ID" value="NZ_LVJH01000029.1"/>
</dbReference>
<evidence type="ECO:0000313" key="2">
    <source>
        <dbReference type="Proteomes" id="UP000076967"/>
    </source>
</evidence>
<name>A0A162Q1Y7_9BACL</name>
<dbReference type="EMBL" id="LVJH01000029">
    <property type="protein sequence ID" value="OAB41440.1"/>
    <property type="molecule type" value="Genomic_DNA"/>
</dbReference>
<dbReference type="AlphaFoldDB" id="A0A162Q1Y7"/>
<proteinExistence type="predicted"/>
<gene>
    <name evidence="1" type="ORF">PGLA_16710</name>
</gene>
<reference evidence="1 2" key="1">
    <citation type="submission" date="2016-03" db="EMBL/GenBank/DDBJ databases">
        <title>Draft genome sequence of Paenibacillus glacialis DSM 22343.</title>
        <authorList>
            <person name="Shin S.-K."/>
            <person name="Yi H."/>
        </authorList>
    </citation>
    <scope>NUCLEOTIDE SEQUENCE [LARGE SCALE GENOMIC DNA]</scope>
    <source>
        <strain evidence="1 2">DSM 22343</strain>
    </source>
</reference>
<organism evidence="1 2">
    <name type="scientific">Paenibacillus glacialis</name>
    <dbReference type="NCBI Taxonomy" id="494026"/>
    <lineage>
        <taxon>Bacteria</taxon>
        <taxon>Bacillati</taxon>
        <taxon>Bacillota</taxon>
        <taxon>Bacilli</taxon>
        <taxon>Bacillales</taxon>
        <taxon>Paenibacillaceae</taxon>
        <taxon>Paenibacillus</taxon>
    </lineage>
</organism>
<evidence type="ECO:0000313" key="1">
    <source>
        <dbReference type="EMBL" id="OAB41440.1"/>
    </source>
</evidence>
<keyword evidence="2" id="KW-1185">Reference proteome</keyword>
<dbReference type="OrthoDB" id="2974658at2"/>